<feature type="compositionally biased region" description="Polar residues" evidence="9">
    <location>
        <begin position="215"/>
        <end position="229"/>
    </location>
</feature>
<proteinExistence type="predicted"/>
<dbReference type="GO" id="GO:0016020">
    <property type="term" value="C:membrane"/>
    <property type="evidence" value="ECO:0007669"/>
    <property type="project" value="UniProtKB-SubCell"/>
</dbReference>
<dbReference type="InterPro" id="IPR044912">
    <property type="entry name" value="Egfr_JX_dom"/>
</dbReference>
<organism evidence="11 12">
    <name type="scientific">Aspergillus sydowii CBS 593.65</name>
    <dbReference type="NCBI Taxonomy" id="1036612"/>
    <lineage>
        <taxon>Eukaryota</taxon>
        <taxon>Fungi</taxon>
        <taxon>Dikarya</taxon>
        <taxon>Ascomycota</taxon>
        <taxon>Pezizomycotina</taxon>
        <taxon>Eurotiomycetes</taxon>
        <taxon>Eurotiomycetidae</taxon>
        <taxon>Eurotiales</taxon>
        <taxon>Aspergillaceae</taxon>
        <taxon>Aspergillus</taxon>
        <taxon>Aspergillus subgen. Nidulantes</taxon>
    </lineage>
</organism>
<evidence type="ECO:0000256" key="1">
    <source>
        <dbReference type="ARBA" id="ARBA00004167"/>
    </source>
</evidence>
<dbReference type="RefSeq" id="XP_040705507.1">
    <property type="nucleotide sequence ID" value="XM_040846045.1"/>
</dbReference>
<evidence type="ECO:0000256" key="10">
    <source>
        <dbReference type="SAM" id="Phobius"/>
    </source>
</evidence>
<feature type="compositionally biased region" description="Basic and acidic residues" evidence="9">
    <location>
        <begin position="304"/>
        <end position="315"/>
    </location>
</feature>
<dbReference type="AlphaFoldDB" id="A0A1L9TQK6"/>
<evidence type="ECO:0000256" key="5">
    <source>
        <dbReference type="ARBA" id="ARBA00022777"/>
    </source>
</evidence>
<evidence type="ECO:0000256" key="2">
    <source>
        <dbReference type="ARBA" id="ARBA00011902"/>
    </source>
</evidence>
<evidence type="ECO:0000256" key="3">
    <source>
        <dbReference type="ARBA" id="ARBA00022679"/>
    </source>
</evidence>
<gene>
    <name evidence="11" type="ORF">ASPSYDRAFT_40240</name>
</gene>
<feature type="compositionally biased region" description="Polar residues" evidence="9">
    <location>
        <begin position="289"/>
        <end position="302"/>
    </location>
</feature>
<keyword evidence="12" id="KW-1185">Reference proteome</keyword>
<feature type="compositionally biased region" description="Polar residues" evidence="9">
    <location>
        <begin position="264"/>
        <end position="279"/>
    </location>
</feature>
<evidence type="ECO:0000256" key="9">
    <source>
        <dbReference type="SAM" id="MobiDB-lite"/>
    </source>
</evidence>
<feature type="region of interest" description="Disordered" evidence="9">
    <location>
        <begin position="203"/>
        <end position="229"/>
    </location>
</feature>
<dbReference type="EC" id="2.7.10.1" evidence="2"/>
<dbReference type="EMBL" id="KV878583">
    <property type="protein sequence ID" value="OJJ61701.1"/>
    <property type="molecule type" value="Genomic_DNA"/>
</dbReference>
<dbReference type="PANTHER" id="PTHR15549:SF26">
    <property type="entry name" value="AXIAL BUDDING PATTERN PROTEIN 2-RELATED"/>
    <property type="match status" value="1"/>
</dbReference>
<feature type="transmembrane region" description="Helical" evidence="10">
    <location>
        <begin position="148"/>
        <end position="171"/>
    </location>
</feature>
<keyword evidence="8" id="KW-0829">Tyrosine-protein kinase</keyword>
<keyword evidence="4 10" id="KW-0812">Transmembrane</keyword>
<dbReference type="GO" id="GO:0071944">
    <property type="term" value="C:cell periphery"/>
    <property type="evidence" value="ECO:0007669"/>
    <property type="project" value="UniProtKB-ARBA"/>
</dbReference>
<accession>A0A1L9TQK6</accession>
<evidence type="ECO:0000256" key="7">
    <source>
        <dbReference type="ARBA" id="ARBA00023136"/>
    </source>
</evidence>
<keyword evidence="5" id="KW-0418">Kinase</keyword>
<feature type="region of interest" description="Disordered" evidence="9">
    <location>
        <begin position="242"/>
        <end position="315"/>
    </location>
</feature>
<evidence type="ECO:0000313" key="11">
    <source>
        <dbReference type="EMBL" id="OJJ61701.1"/>
    </source>
</evidence>
<evidence type="ECO:0000256" key="6">
    <source>
        <dbReference type="ARBA" id="ARBA00022989"/>
    </source>
</evidence>
<evidence type="ECO:0000256" key="8">
    <source>
        <dbReference type="ARBA" id="ARBA00023137"/>
    </source>
</evidence>
<dbReference type="InterPro" id="IPR051694">
    <property type="entry name" value="Immunoregulatory_rcpt-like"/>
</dbReference>
<protein>
    <recommendedName>
        <fullName evidence="2">receptor protein-tyrosine kinase</fullName>
        <ecNumber evidence="2">2.7.10.1</ecNumber>
    </recommendedName>
</protein>
<name>A0A1L9TQK6_9EURO</name>
<dbReference type="GeneID" id="63762118"/>
<keyword evidence="6 10" id="KW-1133">Transmembrane helix</keyword>
<reference evidence="12" key="1">
    <citation type="journal article" date="2017" name="Genome Biol.">
        <title>Comparative genomics reveals high biological diversity and specific adaptations in the industrially and medically important fungal genus Aspergillus.</title>
        <authorList>
            <person name="de Vries R.P."/>
            <person name="Riley R."/>
            <person name="Wiebenga A."/>
            <person name="Aguilar-Osorio G."/>
            <person name="Amillis S."/>
            <person name="Uchima C.A."/>
            <person name="Anderluh G."/>
            <person name="Asadollahi M."/>
            <person name="Askin M."/>
            <person name="Barry K."/>
            <person name="Battaglia E."/>
            <person name="Bayram O."/>
            <person name="Benocci T."/>
            <person name="Braus-Stromeyer S.A."/>
            <person name="Caldana C."/>
            <person name="Canovas D."/>
            <person name="Cerqueira G.C."/>
            <person name="Chen F."/>
            <person name="Chen W."/>
            <person name="Choi C."/>
            <person name="Clum A."/>
            <person name="Dos Santos R.A."/>
            <person name="Damasio A.R."/>
            <person name="Diallinas G."/>
            <person name="Emri T."/>
            <person name="Fekete E."/>
            <person name="Flipphi M."/>
            <person name="Freyberg S."/>
            <person name="Gallo A."/>
            <person name="Gournas C."/>
            <person name="Habgood R."/>
            <person name="Hainaut M."/>
            <person name="Harispe M.L."/>
            <person name="Henrissat B."/>
            <person name="Hilden K.S."/>
            <person name="Hope R."/>
            <person name="Hossain A."/>
            <person name="Karabika E."/>
            <person name="Karaffa L."/>
            <person name="Karanyi Z."/>
            <person name="Krasevec N."/>
            <person name="Kuo A."/>
            <person name="Kusch H."/>
            <person name="LaButti K."/>
            <person name="Lagendijk E.L."/>
            <person name="Lapidus A."/>
            <person name="Levasseur A."/>
            <person name="Lindquist E."/>
            <person name="Lipzen A."/>
            <person name="Logrieco A.F."/>
            <person name="MacCabe A."/>
            <person name="Maekelae M.R."/>
            <person name="Malavazi I."/>
            <person name="Melin P."/>
            <person name="Meyer V."/>
            <person name="Mielnichuk N."/>
            <person name="Miskei M."/>
            <person name="Molnar A.P."/>
            <person name="Mule G."/>
            <person name="Ngan C.Y."/>
            <person name="Orejas M."/>
            <person name="Orosz E."/>
            <person name="Ouedraogo J.P."/>
            <person name="Overkamp K.M."/>
            <person name="Park H.-S."/>
            <person name="Perrone G."/>
            <person name="Piumi F."/>
            <person name="Punt P.J."/>
            <person name="Ram A.F."/>
            <person name="Ramon A."/>
            <person name="Rauscher S."/>
            <person name="Record E."/>
            <person name="Riano-Pachon D.M."/>
            <person name="Robert V."/>
            <person name="Roehrig J."/>
            <person name="Ruller R."/>
            <person name="Salamov A."/>
            <person name="Salih N.S."/>
            <person name="Samson R.A."/>
            <person name="Sandor E."/>
            <person name="Sanguinetti M."/>
            <person name="Schuetze T."/>
            <person name="Sepcic K."/>
            <person name="Shelest E."/>
            <person name="Sherlock G."/>
            <person name="Sophianopoulou V."/>
            <person name="Squina F.M."/>
            <person name="Sun H."/>
            <person name="Susca A."/>
            <person name="Todd R.B."/>
            <person name="Tsang A."/>
            <person name="Unkles S.E."/>
            <person name="van de Wiele N."/>
            <person name="van Rossen-Uffink D."/>
            <person name="Oliveira J.V."/>
            <person name="Vesth T.C."/>
            <person name="Visser J."/>
            <person name="Yu J.-H."/>
            <person name="Zhou M."/>
            <person name="Andersen M.R."/>
            <person name="Archer D.B."/>
            <person name="Baker S.E."/>
            <person name="Benoit I."/>
            <person name="Brakhage A.A."/>
            <person name="Braus G.H."/>
            <person name="Fischer R."/>
            <person name="Frisvad J.C."/>
            <person name="Goldman G.H."/>
            <person name="Houbraken J."/>
            <person name="Oakley B."/>
            <person name="Pocsi I."/>
            <person name="Scazzocchio C."/>
            <person name="Seiboth B."/>
            <person name="vanKuyk P.A."/>
            <person name="Wortman J."/>
            <person name="Dyer P.S."/>
            <person name="Grigoriev I.V."/>
        </authorList>
    </citation>
    <scope>NUCLEOTIDE SEQUENCE [LARGE SCALE GENOMIC DNA]</scope>
    <source>
        <strain evidence="12">CBS 593.65</strain>
    </source>
</reference>
<keyword evidence="3" id="KW-0808">Transferase</keyword>
<evidence type="ECO:0000313" key="12">
    <source>
        <dbReference type="Proteomes" id="UP000184356"/>
    </source>
</evidence>
<dbReference type="Gene3D" id="6.10.250.2930">
    <property type="match status" value="1"/>
</dbReference>
<dbReference type="VEuPathDB" id="FungiDB:ASPSYDRAFT_40240"/>
<evidence type="ECO:0000256" key="4">
    <source>
        <dbReference type="ARBA" id="ARBA00022692"/>
    </source>
</evidence>
<sequence length="315" mass="32976">MSANPDSDCASGSKSCTFTCPAGGTWYACPDAPYFVGCCSSDPCSNTNSNNTSPCPDIYPASFDTAIYDSLVPNNCIDVPSDNWFTCNSTDVPFIGCCASNACAEATGCPKDDVRAAAWSSSRKDQFTLFQDAEDDNGAGDDGLGGGAIAGIVVGGVAAVVIVLALAWWFLRRRKIQRRNGTAAAGGYGKTSSMVEGERQDMYPGEYMGDRQPASPYQDSHFSSPRGTTVGTNAGYLSVSAAGVSSMPSSPPLPSESGRPISELCSSNTDEQHVYNQGPGQHGLGVFGANQQVIPELDNTSKPPEVHELDGGNRR</sequence>
<dbReference type="STRING" id="1036612.A0A1L9TQK6"/>
<keyword evidence="7 10" id="KW-0472">Membrane</keyword>
<dbReference type="OrthoDB" id="3692311at2759"/>
<dbReference type="PANTHER" id="PTHR15549">
    <property type="entry name" value="PAIRED IMMUNOGLOBULIN-LIKE TYPE 2 RECEPTOR"/>
    <property type="match status" value="1"/>
</dbReference>
<dbReference type="GO" id="GO:0004714">
    <property type="term" value="F:transmembrane receptor protein tyrosine kinase activity"/>
    <property type="evidence" value="ECO:0007669"/>
    <property type="project" value="UniProtKB-EC"/>
</dbReference>
<dbReference type="Proteomes" id="UP000184356">
    <property type="component" value="Unassembled WGS sequence"/>
</dbReference>
<comment type="subcellular location">
    <subcellularLocation>
        <location evidence="1">Membrane</location>
        <topology evidence="1">Single-pass membrane protein</topology>
    </subcellularLocation>
</comment>